<evidence type="ECO:0000313" key="4">
    <source>
        <dbReference type="Proteomes" id="UP000316291"/>
    </source>
</evidence>
<dbReference type="SUPFAM" id="SSF55961">
    <property type="entry name" value="Bet v1-like"/>
    <property type="match status" value="1"/>
</dbReference>
<comment type="caution">
    <text evidence="3">The sequence shown here is derived from an EMBL/GenBank/DDBJ whole genome shotgun (WGS) entry which is preliminary data.</text>
</comment>
<dbReference type="Gene3D" id="3.30.530.20">
    <property type="match status" value="1"/>
</dbReference>
<comment type="similarity">
    <text evidence="1">Belongs to the AHA1 family.</text>
</comment>
<organism evidence="3 4">
    <name type="scientific">Bradyrhizobium huanghuaihaiense</name>
    <dbReference type="NCBI Taxonomy" id="990078"/>
    <lineage>
        <taxon>Bacteria</taxon>
        <taxon>Pseudomonadati</taxon>
        <taxon>Pseudomonadota</taxon>
        <taxon>Alphaproteobacteria</taxon>
        <taxon>Hyphomicrobiales</taxon>
        <taxon>Nitrobacteraceae</taxon>
        <taxon>Bradyrhizobium</taxon>
    </lineage>
</organism>
<dbReference type="Proteomes" id="UP000316291">
    <property type="component" value="Unassembled WGS sequence"/>
</dbReference>
<name>A0A562S3R1_9BRAD</name>
<evidence type="ECO:0000313" key="3">
    <source>
        <dbReference type="EMBL" id="TWI76001.1"/>
    </source>
</evidence>
<protein>
    <submittedName>
        <fullName evidence="3">Uncharacterized protein YndB with AHSA1/START domain</fullName>
    </submittedName>
</protein>
<accession>A0A562S3R1</accession>
<dbReference type="Pfam" id="PF08327">
    <property type="entry name" value="AHSA1"/>
    <property type="match status" value="1"/>
</dbReference>
<reference evidence="3 4" key="1">
    <citation type="journal article" date="2015" name="Stand. Genomic Sci.">
        <title>Genomic Encyclopedia of Bacterial and Archaeal Type Strains, Phase III: the genomes of soil and plant-associated and newly described type strains.</title>
        <authorList>
            <person name="Whitman W.B."/>
            <person name="Woyke T."/>
            <person name="Klenk H.P."/>
            <person name="Zhou Y."/>
            <person name="Lilburn T.G."/>
            <person name="Beck B.J."/>
            <person name="De Vos P."/>
            <person name="Vandamme P."/>
            <person name="Eisen J.A."/>
            <person name="Garrity G."/>
            <person name="Hugenholtz P."/>
            <person name="Kyrpides N.C."/>
        </authorList>
    </citation>
    <scope>NUCLEOTIDE SEQUENCE [LARGE SCALE GENOMIC DNA]</scope>
    <source>
        <strain evidence="3 4">CGMCC 1.10948</strain>
    </source>
</reference>
<dbReference type="AlphaFoldDB" id="A0A562S3R1"/>
<dbReference type="InterPro" id="IPR023393">
    <property type="entry name" value="START-like_dom_sf"/>
</dbReference>
<keyword evidence="4" id="KW-1185">Reference proteome</keyword>
<dbReference type="InterPro" id="IPR013538">
    <property type="entry name" value="ASHA1/2-like_C"/>
</dbReference>
<evidence type="ECO:0000256" key="1">
    <source>
        <dbReference type="ARBA" id="ARBA00006817"/>
    </source>
</evidence>
<dbReference type="CDD" id="cd07814">
    <property type="entry name" value="SRPBCC_CalC_Aha1-like"/>
    <property type="match status" value="1"/>
</dbReference>
<proteinExistence type="inferred from homology"/>
<sequence>MANTAVNATERPAERPSLTLTRRLRARPEKVFTAWTQAEQLVQWFGPPNMKPATMEAELDVRTGGSFRISFVRDDGEYFEAGGTYREVVPNERLVFTWAWHSTPERESLVTISFKPDISGTLMVFHHAQFADETARDNHLRGWSSFFDKLDAFVA</sequence>
<evidence type="ECO:0000259" key="2">
    <source>
        <dbReference type="Pfam" id="PF08327"/>
    </source>
</evidence>
<feature type="domain" description="Activator of Hsp90 ATPase homologue 1/2-like C-terminal" evidence="2">
    <location>
        <begin position="26"/>
        <end position="154"/>
    </location>
</feature>
<gene>
    <name evidence="3" type="ORF">IQ16_00233</name>
</gene>
<dbReference type="EMBL" id="VLLA01000001">
    <property type="protein sequence ID" value="TWI76001.1"/>
    <property type="molecule type" value="Genomic_DNA"/>
</dbReference>